<proteinExistence type="evidence at transcript level"/>
<dbReference type="GO" id="GO:0071222">
    <property type="term" value="P:cellular response to lipopolysaccharide"/>
    <property type="evidence" value="ECO:0007669"/>
    <property type="project" value="TreeGrafter"/>
</dbReference>
<dbReference type="RefSeq" id="XP_051768115.1">
    <property type="nucleotide sequence ID" value="XM_051912155.1"/>
</dbReference>
<dbReference type="GO" id="GO:0010628">
    <property type="term" value="P:positive regulation of gene expression"/>
    <property type="evidence" value="ECO:0007669"/>
    <property type="project" value="TreeGrafter"/>
</dbReference>
<keyword evidence="9" id="KW-0666">Pyrogen</keyword>
<evidence type="ECO:0000256" key="13">
    <source>
        <dbReference type="SAM" id="MobiDB-lite"/>
    </source>
</evidence>
<dbReference type="GO" id="GO:0048246">
    <property type="term" value="P:macrophage chemotaxis"/>
    <property type="evidence" value="ECO:0007669"/>
    <property type="project" value="TreeGrafter"/>
</dbReference>
<evidence type="ECO:0000256" key="2">
    <source>
        <dbReference type="ARBA" id="ARBA00004514"/>
    </source>
</evidence>
<dbReference type="GO" id="GO:0005764">
    <property type="term" value="C:lysosome"/>
    <property type="evidence" value="ECO:0007669"/>
    <property type="project" value="UniProtKB-SubCell"/>
</dbReference>
<keyword evidence="6" id="KW-0963">Cytoplasm</keyword>
<dbReference type="Gene3D" id="2.80.10.50">
    <property type="match status" value="1"/>
</dbReference>
<evidence type="ECO:0000313" key="14">
    <source>
        <dbReference type="EMBL" id="UXL82949.1"/>
    </source>
</evidence>
<dbReference type="GO" id="GO:0051781">
    <property type="term" value="P:positive regulation of cell division"/>
    <property type="evidence" value="ECO:0007669"/>
    <property type="project" value="UniProtKB-KW"/>
</dbReference>
<evidence type="ECO:0000256" key="12">
    <source>
        <dbReference type="ARBA" id="ARBA00023246"/>
    </source>
</evidence>
<dbReference type="GO" id="GO:0001660">
    <property type="term" value="P:fever generation"/>
    <property type="evidence" value="ECO:0007669"/>
    <property type="project" value="UniProtKB-KW"/>
</dbReference>
<dbReference type="GeneID" id="127522327"/>
<evidence type="ECO:0000256" key="3">
    <source>
        <dbReference type="ARBA" id="ARBA00004550"/>
    </source>
</evidence>
<dbReference type="InterPro" id="IPR008996">
    <property type="entry name" value="IL1/FGF"/>
</dbReference>
<evidence type="ECO:0000256" key="8">
    <source>
        <dbReference type="ARBA" id="ARBA00022525"/>
    </source>
</evidence>
<sequence>MAAEIVHQLSPGKTEEHESEDTCGMKRKMIVRFTLTMLSEENVELDGHQELSHPQPELEDIEDIFNETVVMPVQADFAFISAVGRMIKEHDNLFLKSHQKCKYITSERNQIHLADTMSAKITIFQCMATKDTEPGVPVVLNFTDTDNFFCCTNEGGEINLKVTRYDKTKLHISGDDQEKLAHVFYMSRTPDGLRHFESALHRGWFIHTVEGNAVKMQRGKLTSSICFVLIETDTTKIVQY</sequence>
<dbReference type="Pfam" id="PF00340">
    <property type="entry name" value="IL1"/>
    <property type="match status" value="1"/>
</dbReference>
<evidence type="ECO:0000256" key="10">
    <source>
        <dbReference type="ARBA" id="ARBA00023198"/>
    </source>
</evidence>
<keyword evidence="12" id="KW-0497">Mitogen</keyword>
<name>A0A977WK73_CTEID</name>
<evidence type="ECO:0000256" key="5">
    <source>
        <dbReference type="ARBA" id="ARBA00014702"/>
    </source>
</evidence>
<dbReference type="PANTHER" id="PTHR10078:SF30">
    <property type="entry name" value="INTERLEUKIN-1 BETA"/>
    <property type="match status" value="1"/>
</dbReference>
<dbReference type="GO" id="GO:0006955">
    <property type="term" value="P:immune response"/>
    <property type="evidence" value="ECO:0007669"/>
    <property type="project" value="InterPro"/>
</dbReference>
<dbReference type="EMBL" id="MZ337858">
    <property type="protein sequence ID" value="UXL82949.1"/>
    <property type="molecule type" value="mRNA"/>
</dbReference>
<protein>
    <recommendedName>
        <fullName evidence="5">Interleukin-1 beta</fullName>
    </recommendedName>
</protein>
<dbReference type="PANTHER" id="PTHR10078">
    <property type="entry name" value="INTERLEUKIN-1 FAMILY MEMBER"/>
    <property type="match status" value="1"/>
</dbReference>
<evidence type="ECO:0000256" key="11">
    <source>
        <dbReference type="ARBA" id="ARBA00023228"/>
    </source>
</evidence>
<reference evidence="14" key="1">
    <citation type="submission" date="2021-06" db="EMBL/GenBank/DDBJ databases">
        <authorList>
            <person name="Xu T."/>
            <person name="Su J."/>
        </authorList>
    </citation>
    <scope>NUCLEOTIDE SEQUENCE</scope>
</reference>
<evidence type="ECO:0000256" key="6">
    <source>
        <dbReference type="ARBA" id="ARBA00022490"/>
    </source>
</evidence>
<keyword evidence="14" id="KW-0675">Receptor</keyword>
<keyword evidence="8" id="KW-0964">Secreted</keyword>
<dbReference type="GO" id="GO:0019221">
    <property type="term" value="P:cytokine-mediated signaling pathway"/>
    <property type="evidence" value="ECO:0007669"/>
    <property type="project" value="TreeGrafter"/>
</dbReference>
<dbReference type="KEGG" id="cide:127522327"/>
<dbReference type="AlphaFoldDB" id="A0A977WK73"/>
<feature type="region of interest" description="Disordered" evidence="13">
    <location>
        <begin position="1"/>
        <end position="22"/>
    </location>
</feature>
<keyword evidence="11" id="KW-0458">Lysosome</keyword>
<evidence type="ECO:0000256" key="4">
    <source>
        <dbReference type="ARBA" id="ARBA00010448"/>
    </source>
</evidence>
<keyword evidence="7" id="KW-0202">Cytokine</keyword>
<keyword evidence="10" id="KW-0395">Inflammatory response</keyword>
<dbReference type="GO" id="GO:0042119">
    <property type="term" value="P:neutrophil activation"/>
    <property type="evidence" value="ECO:0007669"/>
    <property type="project" value="TreeGrafter"/>
</dbReference>
<evidence type="ECO:0000256" key="9">
    <source>
        <dbReference type="ARBA" id="ARBA00022620"/>
    </source>
</evidence>
<evidence type="ECO:0000256" key="7">
    <source>
        <dbReference type="ARBA" id="ARBA00022514"/>
    </source>
</evidence>
<dbReference type="CDD" id="cd00100">
    <property type="entry name" value="beta-trefoil_IL1"/>
    <property type="match status" value="1"/>
</dbReference>
<dbReference type="GO" id="GO:1901222">
    <property type="term" value="P:regulation of non-canonical NF-kappaB signal transduction"/>
    <property type="evidence" value="ECO:0007669"/>
    <property type="project" value="TreeGrafter"/>
</dbReference>
<evidence type="ECO:0000256" key="1">
    <source>
        <dbReference type="ARBA" id="ARBA00004371"/>
    </source>
</evidence>
<dbReference type="SUPFAM" id="SSF50353">
    <property type="entry name" value="Cytokine"/>
    <property type="match status" value="1"/>
</dbReference>
<comment type="similarity">
    <text evidence="4">Belongs to the IL-1 family.</text>
</comment>
<dbReference type="GO" id="GO:0005615">
    <property type="term" value="C:extracellular space"/>
    <property type="evidence" value="ECO:0007669"/>
    <property type="project" value="UniProtKB-KW"/>
</dbReference>
<dbReference type="GO" id="GO:0005829">
    <property type="term" value="C:cytosol"/>
    <property type="evidence" value="ECO:0007669"/>
    <property type="project" value="UniProtKB-SubCell"/>
</dbReference>
<dbReference type="InterPro" id="IPR000975">
    <property type="entry name" value="IL-1_fam"/>
</dbReference>
<accession>A0A977WK73</accession>
<comment type="subcellular location">
    <subcellularLocation>
        <location evidence="2">Cytoplasm</location>
        <location evidence="2">Cytosol</location>
    </subcellularLocation>
    <subcellularLocation>
        <location evidence="1">Lysosome</location>
    </subcellularLocation>
    <subcellularLocation>
        <location evidence="3">Secreted</location>
        <location evidence="3">Extracellular exosome</location>
    </subcellularLocation>
</comment>
<dbReference type="GO" id="GO:0005125">
    <property type="term" value="F:cytokine activity"/>
    <property type="evidence" value="ECO:0007669"/>
    <property type="project" value="UniProtKB-KW"/>
</dbReference>
<organism evidence="14">
    <name type="scientific">Ctenopharyngodon idella</name>
    <name type="common">Grass carp</name>
    <name type="synonym">Leuciscus idella</name>
    <dbReference type="NCBI Taxonomy" id="7959"/>
    <lineage>
        <taxon>Eukaryota</taxon>
        <taxon>Metazoa</taxon>
        <taxon>Chordata</taxon>
        <taxon>Craniata</taxon>
        <taxon>Vertebrata</taxon>
        <taxon>Euteleostomi</taxon>
        <taxon>Actinopterygii</taxon>
        <taxon>Neopterygii</taxon>
        <taxon>Teleostei</taxon>
        <taxon>Ostariophysi</taxon>
        <taxon>Cypriniformes</taxon>
        <taxon>Xenocyprididae</taxon>
        <taxon>Xenocypridinae</taxon>
        <taxon>Ctenopharyngodon</taxon>
    </lineage>
</organism>